<evidence type="ECO:0000313" key="4">
    <source>
        <dbReference type="EMBL" id="PYF11235.1"/>
    </source>
</evidence>
<feature type="transmembrane region" description="Helical" evidence="2">
    <location>
        <begin position="258"/>
        <end position="281"/>
    </location>
</feature>
<evidence type="ECO:0000256" key="1">
    <source>
        <dbReference type="SAM" id="MobiDB-lite"/>
    </source>
</evidence>
<dbReference type="RefSeq" id="WP_110804997.1">
    <property type="nucleotide sequence ID" value="NZ_QJTK01000003.1"/>
</dbReference>
<dbReference type="OrthoDB" id="9812349at2"/>
<proteinExistence type="predicted"/>
<protein>
    <submittedName>
        <fullName evidence="4">Uncharacterized membrane protein YhaH (DUF805 family)</fullName>
    </submittedName>
</protein>
<reference evidence="4 5" key="1">
    <citation type="submission" date="2018-06" db="EMBL/GenBank/DDBJ databases">
        <title>Genomic Encyclopedia of Type Strains, Phase III (KMG-III): the genomes of soil and plant-associated and newly described type strains.</title>
        <authorList>
            <person name="Whitman W."/>
        </authorList>
    </citation>
    <scope>NUCLEOTIDE SEQUENCE [LARGE SCALE GENOMIC DNA]</scope>
    <source>
        <strain evidence="4 5">JA737</strain>
    </source>
</reference>
<keyword evidence="5" id="KW-1185">Reference proteome</keyword>
<dbReference type="Proteomes" id="UP000247727">
    <property type="component" value="Unassembled WGS sequence"/>
</dbReference>
<feature type="transmembrane region" description="Helical" evidence="2">
    <location>
        <begin position="223"/>
        <end position="246"/>
    </location>
</feature>
<name>A0A318U8N7_9RHOB</name>
<sequence length="293" mass="30799">MSYAWHYAQDGKALGPVGEPGLRALIVAGTVTPETLVWRNGLAGWEPAGQHLSFAPPAPMPPEVEAAAEDQSSGPRYTEPTGRTPGDWVARARAKAAADGPWQDQTQGTAQTRAATGGWSSGAGSSARLGPDGLYIGAPSRGPIEAILVCLSKFVSFSGRASRSEYWWFMVACGLFNVPMSLFAGLGLPSVITIGGLFSLVLVLPMIAVTVRRLHDIDRSGWWVAGSFLTTVLSGFASVSAIIAAMSSTSDPEQALAAMKAMFLVIYGITGLYGVLMFVFLCSRGTPGPNRFG</sequence>
<dbReference type="GO" id="GO:0005886">
    <property type="term" value="C:plasma membrane"/>
    <property type="evidence" value="ECO:0007669"/>
    <property type="project" value="TreeGrafter"/>
</dbReference>
<dbReference type="Pfam" id="PF05656">
    <property type="entry name" value="DUF805"/>
    <property type="match status" value="1"/>
</dbReference>
<evidence type="ECO:0000259" key="3">
    <source>
        <dbReference type="Pfam" id="PF14237"/>
    </source>
</evidence>
<feature type="transmembrane region" description="Helical" evidence="2">
    <location>
        <begin position="166"/>
        <end position="186"/>
    </location>
</feature>
<dbReference type="Pfam" id="PF14237">
    <property type="entry name" value="GYF_2"/>
    <property type="match status" value="1"/>
</dbReference>
<dbReference type="InterPro" id="IPR008523">
    <property type="entry name" value="DUF805"/>
</dbReference>
<keyword evidence="2" id="KW-0812">Transmembrane</keyword>
<evidence type="ECO:0000256" key="2">
    <source>
        <dbReference type="SAM" id="Phobius"/>
    </source>
</evidence>
<keyword evidence="2" id="KW-1133">Transmembrane helix</keyword>
<evidence type="ECO:0000313" key="5">
    <source>
        <dbReference type="Proteomes" id="UP000247727"/>
    </source>
</evidence>
<feature type="domain" description="GYF" evidence="3">
    <location>
        <begin position="5"/>
        <end position="50"/>
    </location>
</feature>
<dbReference type="EMBL" id="QJTK01000003">
    <property type="protein sequence ID" value="PYF11235.1"/>
    <property type="molecule type" value="Genomic_DNA"/>
</dbReference>
<organism evidence="4 5">
    <name type="scientific">Rhodobacter viridis</name>
    <dbReference type="NCBI Taxonomy" id="1054202"/>
    <lineage>
        <taxon>Bacteria</taxon>
        <taxon>Pseudomonadati</taxon>
        <taxon>Pseudomonadota</taxon>
        <taxon>Alphaproteobacteria</taxon>
        <taxon>Rhodobacterales</taxon>
        <taxon>Rhodobacter group</taxon>
        <taxon>Rhodobacter</taxon>
    </lineage>
</organism>
<dbReference type="AlphaFoldDB" id="A0A318U8N7"/>
<gene>
    <name evidence="4" type="ORF">C8J30_103331</name>
</gene>
<comment type="caution">
    <text evidence="4">The sequence shown here is derived from an EMBL/GenBank/DDBJ whole genome shotgun (WGS) entry which is preliminary data.</text>
</comment>
<accession>A0A318U8N7</accession>
<feature type="transmembrane region" description="Helical" evidence="2">
    <location>
        <begin position="192"/>
        <end position="211"/>
    </location>
</feature>
<dbReference type="PANTHER" id="PTHR34980">
    <property type="entry name" value="INNER MEMBRANE PROTEIN-RELATED-RELATED"/>
    <property type="match status" value="1"/>
</dbReference>
<feature type="compositionally biased region" description="Low complexity" evidence="1">
    <location>
        <begin position="105"/>
        <end position="124"/>
    </location>
</feature>
<dbReference type="PANTHER" id="PTHR34980:SF2">
    <property type="entry name" value="INNER MEMBRANE PROTEIN YHAH-RELATED"/>
    <property type="match status" value="1"/>
</dbReference>
<dbReference type="InterPro" id="IPR025640">
    <property type="entry name" value="GYF_2"/>
</dbReference>
<feature type="region of interest" description="Disordered" evidence="1">
    <location>
        <begin position="58"/>
        <end position="124"/>
    </location>
</feature>
<keyword evidence="2" id="KW-0472">Membrane</keyword>